<organism evidence="2">
    <name type="scientific">Sipha flava</name>
    <name type="common">yellow sugarcane aphid</name>
    <dbReference type="NCBI Taxonomy" id="143950"/>
    <lineage>
        <taxon>Eukaryota</taxon>
        <taxon>Metazoa</taxon>
        <taxon>Ecdysozoa</taxon>
        <taxon>Arthropoda</taxon>
        <taxon>Hexapoda</taxon>
        <taxon>Insecta</taxon>
        <taxon>Pterygota</taxon>
        <taxon>Neoptera</taxon>
        <taxon>Paraneoptera</taxon>
        <taxon>Hemiptera</taxon>
        <taxon>Sternorrhyncha</taxon>
        <taxon>Aphidomorpha</taxon>
        <taxon>Aphidoidea</taxon>
        <taxon>Aphididae</taxon>
        <taxon>Sipha</taxon>
    </lineage>
</organism>
<feature type="compositionally biased region" description="Polar residues" evidence="1">
    <location>
        <begin position="1"/>
        <end position="12"/>
    </location>
</feature>
<dbReference type="GeneID" id="112692591"/>
<dbReference type="RefSeq" id="XP_025423104.1">
    <property type="nucleotide sequence ID" value="XM_025567319.1"/>
</dbReference>
<feature type="compositionally biased region" description="Basic and acidic residues" evidence="1">
    <location>
        <begin position="187"/>
        <end position="200"/>
    </location>
</feature>
<reference evidence="4" key="2">
    <citation type="submission" date="2025-04" db="UniProtKB">
        <authorList>
            <consortium name="RefSeq"/>
        </authorList>
    </citation>
    <scope>IDENTIFICATION</scope>
    <source>
        <tissue evidence="4">Whole body</tissue>
    </source>
</reference>
<dbReference type="AlphaFoldDB" id="A0A2S2QIA9"/>
<keyword evidence="3" id="KW-1185">Reference proteome</keyword>
<evidence type="ECO:0000313" key="3">
    <source>
        <dbReference type="Proteomes" id="UP000694846"/>
    </source>
</evidence>
<evidence type="ECO:0000313" key="2">
    <source>
        <dbReference type="EMBL" id="MBY77433.1"/>
    </source>
</evidence>
<name>A0A2S2QIA9_9HEMI</name>
<reference evidence="2" key="1">
    <citation type="submission" date="2018-04" db="EMBL/GenBank/DDBJ databases">
        <title>Transcriptome assembly of Sipha flava.</title>
        <authorList>
            <person name="Scully E.D."/>
            <person name="Geib S.M."/>
            <person name="Palmer N.A."/>
            <person name="Koch K."/>
            <person name="Bradshaw J."/>
            <person name="Heng-Moss T."/>
            <person name="Sarath G."/>
        </authorList>
    </citation>
    <scope>NUCLEOTIDE SEQUENCE</scope>
</reference>
<feature type="region of interest" description="Disordered" evidence="1">
    <location>
        <begin position="162"/>
        <end position="203"/>
    </location>
</feature>
<evidence type="ECO:0000313" key="4">
    <source>
        <dbReference type="RefSeq" id="XP_025423104.1"/>
    </source>
</evidence>
<accession>A0A2S2QIA9</accession>
<feature type="region of interest" description="Disordered" evidence="1">
    <location>
        <begin position="1"/>
        <end position="42"/>
    </location>
</feature>
<protein>
    <submittedName>
        <fullName evidence="4">Uncharacterized protein LOC112692591</fullName>
    </submittedName>
</protein>
<gene>
    <name evidence="4" type="primary">LOC112692591</name>
    <name evidence="2" type="ORF">g.676</name>
</gene>
<sequence length="252" mass="28339">MNQNMKNITNHSQKIKSDRVNKLPSKSKGSQDFQRNYPRRTRLTNVPQIIKVQIPLSKNLKTKCFSSSSGIKIEYPSGSDAVVTPRVSVKSSRSKYIHDVEDQTSTLQPPLSEFDKKLVKSEAHSHGNANDISSTCHKKAGYSAAYEDLVIYACERHRNRSLSPFGSETQESLGSIDLTLTPTSSPDRSRSRSRSTEHSTAESTKFAELADFKDLLTVAKRYHFIRHYQTRSKTAAEKLMLESATKKRVGSK</sequence>
<evidence type="ECO:0000256" key="1">
    <source>
        <dbReference type="SAM" id="MobiDB-lite"/>
    </source>
</evidence>
<dbReference type="Proteomes" id="UP000694846">
    <property type="component" value="Unplaced"/>
</dbReference>
<dbReference type="EMBL" id="GGMS01008230">
    <property type="protein sequence ID" value="MBY77433.1"/>
    <property type="molecule type" value="Transcribed_RNA"/>
</dbReference>
<proteinExistence type="predicted"/>
<feature type="compositionally biased region" description="Polar residues" evidence="1">
    <location>
        <begin position="162"/>
        <end position="173"/>
    </location>
</feature>